<organism evidence="15 16">
    <name type="scientific">Variovorax guangxiensis</name>
    <dbReference type="NCBI Taxonomy" id="1775474"/>
    <lineage>
        <taxon>Bacteria</taxon>
        <taxon>Pseudomonadati</taxon>
        <taxon>Pseudomonadota</taxon>
        <taxon>Betaproteobacteria</taxon>
        <taxon>Burkholderiales</taxon>
        <taxon>Comamonadaceae</taxon>
        <taxon>Variovorax</taxon>
    </lineage>
</organism>
<keyword evidence="5 12" id="KW-0067">ATP-binding</keyword>
<dbReference type="Gene3D" id="1.10.486.10">
    <property type="entry name" value="PCRA, domain 4"/>
    <property type="match status" value="1"/>
</dbReference>
<evidence type="ECO:0000313" key="15">
    <source>
        <dbReference type="EMBL" id="TPG27778.1"/>
    </source>
</evidence>
<keyword evidence="2 12" id="KW-0547">Nucleotide-binding</keyword>
<dbReference type="Proteomes" id="UP000319212">
    <property type="component" value="Unassembled WGS sequence"/>
</dbReference>
<evidence type="ECO:0000256" key="8">
    <source>
        <dbReference type="ARBA" id="ARBA00034617"/>
    </source>
</evidence>
<dbReference type="Pfam" id="PF13361">
    <property type="entry name" value="UvrD_C"/>
    <property type="match status" value="1"/>
</dbReference>
<dbReference type="GO" id="GO:0003677">
    <property type="term" value="F:DNA binding"/>
    <property type="evidence" value="ECO:0007669"/>
    <property type="project" value="UniProtKB-KW"/>
</dbReference>
<evidence type="ECO:0000256" key="7">
    <source>
        <dbReference type="ARBA" id="ARBA00023235"/>
    </source>
</evidence>
<feature type="domain" description="UvrD-like helicase C-terminal" evidence="14">
    <location>
        <begin position="321"/>
        <end position="603"/>
    </location>
</feature>
<dbReference type="SUPFAM" id="SSF52540">
    <property type="entry name" value="P-loop containing nucleoside triphosphate hydrolases"/>
    <property type="match status" value="1"/>
</dbReference>
<comment type="catalytic activity">
    <reaction evidence="11">
        <text>ATP + H2O = ADP + phosphate + H(+)</text>
        <dbReference type="Rhea" id="RHEA:13065"/>
        <dbReference type="ChEBI" id="CHEBI:15377"/>
        <dbReference type="ChEBI" id="CHEBI:15378"/>
        <dbReference type="ChEBI" id="CHEBI:30616"/>
        <dbReference type="ChEBI" id="CHEBI:43474"/>
        <dbReference type="ChEBI" id="CHEBI:456216"/>
        <dbReference type="EC" id="5.6.2.4"/>
    </reaction>
</comment>
<dbReference type="PANTHER" id="PTHR11070:SF2">
    <property type="entry name" value="ATP-DEPENDENT DNA HELICASE SRS2"/>
    <property type="match status" value="1"/>
</dbReference>
<dbReference type="InterPro" id="IPR014017">
    <property type="entry name" value="DNA_helicase_UvrD-like_C"/>
</dbReference>
<dbReference type="PANTHER" id="PTHR11070">
    <property type="entry name" value="UVRD / RECB / PCRA DNA HELICASE FAMILY MEMBER"/>
    <property type="match status" value="1"/>
</dbReference>
<dbReference type="PROSITE" id="PS51217">
    <property type="entry name" value="UVRD_HELICASE_CTER"/>
    <property type="match status" value="1"/>
</dbReference>
<comment type="similarity">
    <text evidence="1">Belongs to the helicase family. UvrD subfamily.</text>
</comment>
<dbReference type="InterPro" id="IPR000212">
    <property type="entry name" value="DNA_helicase_UvrD/REP"/>
</dbReference>
<evidence type="ECO:0000256" key="12">
    <source>
        <dbReference type="PROSITE-ProRule" id="PRU00560"/>
    </source>
</evidence>
<keyword evidence="7" id="KW-0413">Isomerase</keyword>
<keyword evidence="6" id="KW-0238">DNA-binding</keyword>
<evidence type="ECO:0000259" key="14">
    <source>
        <dbReference type="PROSITE" id="PS51217"/>
    </source>
</evidence>
<comment type="caution">
    <text evidence="15">The sequence shown here is derived from an EMBL/GenBank/DDBJ whole genome shotgun (WGS) entry which is preliminary data.</text>
</comment>
<evidence type="ECO:0000256" key="2">
    <source>
        <dbReference type="ARBA" id="ARBA00022741"/>
    </source>
</evidence>
<dbReference type="Gene3D" id="1.10.10.160">
    <property type="match status" value="1"/>
</dbReference>
<evidence type="ECO:0000259" key="13">
    <source>
        <dbReference type="PROSITE" id="PS51198"/>
    </source>
</evidence>
<evidence type="ECO:0000256" key="3">
    <source>
        <dbReference type="ARBA" id="ARBA00022801"/>
    </source>
</evidence>
<protein>
    <recommendedName>
        <fullName evidence="9">DNA 3'-5' helicase</fullName>
        <ecNumber evidence="9">5.6.2.4</ecNumber>
    </recommendedName>
    <alternativeName>
        <fullName evidence="10">DNA 3'-5' helicase II</fullName>
    </alternativeName>
</protein>
<dbReference type="GO" id="GO:0016887">
    <property type="term" value="F:ATP hydrolysis activity"/>
    <property type="evidence" value="ECO:0007669"/>
    <property type="project" value="RHEA"/>
</dbReference>
<dbReference type="Pfam" id="PF00580">
    <property type="entry name" value="UvrD-helicase"/>
    <property type="match status" value="1"/>
</dbReference>
<proteinExistence type="inferred from homology"/>
<evidence type="ECO:0000256" key="1">
    <source>
        <dbReference type="ARBA" id="ARBA00009922"/>
    </source>
</evidence>
<dbReference type="EC" id="5.6.2.4" evidence="9"/>
<evidence type="ECO:0000313" key="16">
    <source>
        <dbReference type="Proteomes" id="UP000319212"/>
    </source>
</evidence>
<dbReference type="GO" id="GO:0005524">
    <property type="term" value="F:ATP binding"/>
    <property type="evidence" value="ECO:0007669"/>
    <property type="project" value="UniProtKB-UniRule"/>
</dbReference>
<feature type="domain" description="UvrD-like helicase ATP-binding" evidence="13">
    <location>
        <begin position="21"/>
        <end position="327"/>
    </location>
</feature>
<dbReference type="PROSITE" id="PS51198">
    <property type="entry name" value="UVRD_HELICASE_ATP_BIND"/>
    <property type="match status" value="1"/>
</dbReference>
<dbReference type="EMBL" id="RCZI01000003">
    <property type="protein sequence ID" value="TPG27778.1"/>
    <property type="molecule type" value="Genomic_DNA"/>
</dbReference>
<evidence type="ECO:0000256" key="4">
    <source>
        <dbReference type="ARBA" id="ARBA00022806"/>
    </source>
</evidence>
<keyword evidence="3 12" id="KW-0378">Hydrolase</keyword>
<dbReference type="InterPro" id="IPR027417">
    <property type="entry name" value="P-loop_NTPase"/>
</dbReference>
<dbReference type="InterPro" id="IPR013986">
    <property type="entry name" value="DExx_box_DNA_helicase_dom_sf"/>
</dbReference>
<comment type="catalytic activity">
    <reaction evidence="8">
        <text>Couples ATP hydrolysis with the unwinding of duplex DNA by translocating in the 3'-5' direction.</text>
        <dbReference type="EC" id="5.6.2.4"/>
    </reaction>
</comment>
<keyword evidence="4 12" id="KW-0347">Helicase</keyword>
<dbReference type="AlphaFoldDB" id="A0A502DQU4"/>
<evidence type="ECO:0000256" key="9">
    <source>
        <dbReference type="ARBA" id="ARBA00034808"/>
    </source>
</evidence>
<evidence type="ECO:0000256" key="5">
    <source>
        <dbReference type="ARBA" id="ARBA00022840"/>
    </source>
</evidence>
<reference evidence="15 16" key="1">
    <citation type="journal article" date="2019" name="Environ. Microbiol.">
        <title>Species interactions and distinct microbial communities in high Arctic permafrost affected cryosols are associated with the CH4 and CO2 gas fluxes.</title>
        <authorList>
            <person name="Altshuler I."/>
            <person name="Hamel J."/>
            <person name="Turney S."/>
            <person name="Magnuson E."/>
            <person name="Levesque R."/>
            <person name="Greer C."/>
            <person name="Whyte L.G."/>
        </authorList>
    </citation>
    <scope>NUCLEOTIDE SEQUENCE [LARGE SCALE GENOMIC DNA]</scope>
    <source>
        <strain evidence="15 16">S06.C</strain>
    </source>
</reference>
<gene>
    <name evidence="15" type="ORF">EAH82_13620</name>
</gene>
<dbReference type="Gene3D" id="3.40.50.300">
    <property type="entry name" value="P-loop containing nucleotide triphosphate hydrolases"/>
    <property type="match status" value="2"/>
</dbReference>
<feature type="binding site" evidence="12">
    <location>
        <begin position="42"/>
        <end position="49"/>
    </location>
    <ligand>
        <name>ATP</name>
        <dbReference type="ChEBI" id="CHEBI:30616"/>
    </ligand>
</feature>
<evidence type="ECO:0000256" key="10">
    <source>
        <dbReference type="ARBA" id="ARBA00034923"/>
    </source>
</evidence>
<sequence>MSVSVATQRGPQAARFVPRNITPTEEQLAIQNATEDTVLVQANAGAAKTTTLALRMAESWTRGVHPAQCLALTYTDEAREALRAALAKIGVPAAVVRQFGVETFESFARSVLRELDGAAVPLKADAEALKSSVWEAIDAVADNEDERWRDELVIPSMGDNGTIEAFLRVDRNLKGRMLLDLDEDDGPTTPEHAASLGYDYTLMRVFKAYERIRRGGHADHPVFRGPFDATYDLARLILAKELPARLDAWPTGVKMLMVDEMHDMNQAMHLILAKLLDAKRFFCGVGDVDQVIYSAAGADARFLGDELERTGNRRIKRYTLSASFRYDASLAKAVTRFKAKRCTSASTHGTVIGTRAYDDGGEMSCESLVVGEIRKWKTARRKLSGFAVLLRHPHQSVALENALLAADIAYTTRGFDSYLMRPEILLIRGLLAVAADRFTSVDDDRTRRRVVEAFAFFCNVRIAAAGQEHLTQHELLELAVSAVADNPVILADFFRNQVLRGVDPALARRLTAAVHIARTETGPDLLAKVVEVLRMDLLAAGVFVEEARREEVMGNLRGLAQSAARFATPADFFQSLNDAEAKQRSLRAASSGVVVADVASVKGLEFDHVAMPYLRQGEFPGARGTSLEEENLFYVGMTRAREVLSLYAHRTQPSPFVARMTGK</sequence>
<evidence type="ECO:0000256" key="6">
    <source>
        <dbReference type="ARBA" id="ARBA00023125"/>
    </source>
</evidence>
<evidence type="ECO:0000256" key="11">
    <source>
        <dbReference type="ARBA" id="ARBA00048988"/>
    </source>
</evidence>
<accession>A0A502DQU4</accession>
<dbReference type="GO" id="GO:0043138">
    <property type="term" value="F:3'-5' DNA helicase activity"/>
    <property type="evidence" value="ECO:0007669"/>
    <property type="project" value="UniProtKB-EC"/>
</dbReference>
<dbReference type="InterPro" id="IPR014016">
    <property type="entry name" value="UvrD-like_ATP-bd"/>
</dbReference>
<dbReference type="GO" id="GO:0000725">
    <property type="term" value="P:recombinational repair"/>
    <property type="evidence" value="ECO:0007669"/>
    <property type="project" value="TreeGrafter"/>
</dbReference>
<name>A0A502DQU4_9BURK</name>
<dbReference type="OrthoDB" id="9792687at2"/>